<feature type="compositionally biased region" description="Polar residues" evidence="3">
    <location>
        <begin position="966"/>
        <end position="977"/>
    </location>
</feature>
<dbReference type="Pfam" id="PF00018">
    <property type="entry name" value="SH3_1"/>
    <property type="match status" value="1"/>
</dbReference>
<dbReference type="Gene3D" id="1.10.150.50">
    <property type="entry name" value="Transcription Factor, Ets-1"/>
    <property type="match status" value="1"/>
</dbReference>
<evidence type="ECO:0000256" key="3">
    <source>
        <dbReference type="SAM" id="MobiDB-lite"/>
    </source>
</evidence>
<dbReference type="Pfam" id="PF07647">
    <property type="entry name" value="SAM_2"/>
    <property type="match status" value="1"/>
</dbReference>
<feature type="region of interest" description="Disordered" evidence="3">
    <location>
        <begin position="323"/>
        <end position="397"/>
    </location>
</feature>
<reference evidence="7 8" key="1">
    <citation type="journal article" date="2023" name="IMA Fungus">
        <title>Comparative genomic study of the Penicillium genus elucidates a diverse pangenome and 15 lateral gene transfer events.</title>
        <authorList>
            <person name="Petersen C."/>
            <person name="Sorensen T."/>
            <person name="Nielsen M.R."/>
            <person name="Sondergaard T.E."/>
            <person name="Sorensen J.L."/>
            <person name="Fitzpatrick D.A."/>
            <person name="Frisvad J.C."/>
            <person name="Nielsen K.L."/>
        </authorList>
    </citation>
    <scope>NUCLEOTIDE SEQUENCE [LARGE SCALE GENOMIC DNA]</scope>
    <source>
        <strain evidence="7 8">IBT 35679</strain>
    </source>
</reference>
<dbReference type="SUPFAM" id="SSF50729">
    <property type="entry name" value="PH domain-like"/>
    <property type="match status" value="1"/>
</dbReference>
<dbReference type="InterPro" id="IPR036028">
    <property type="entry name" value="SH3-like_dom_sf"/>
</dbReference>
<dbReference type="PANTHER" id="PTHR12092">
    <property type="entry name" value="PLECKSTRIN"/>
    <property type="match status" value="1"/>
</dbReference>
<feature type="region of interest" description="Disordered" evidence="3">
    <location>
        <begin position="943"/>
        <end position="1000"/>
    </location>
</feature>
<dbReference type="PANTHER" id="PTHR12092:SF16">
    <property type="entry name" value="PH DOMAIN-CONTAINING PROTEIN"/>
    <property type="match status" value="1"/>
</dbReference>
<dbReference type="SMART" id="SM00233">
    <property type="entry name" value="PH"/>
    <property type="match status" value="1"/>
</dbReference>
<feature type="domain" description="SAM" evidence="6">
    <location>
        <begin position="253"/>
        <end position="319"/>
    </location>
</feature>
<feature type="region of interest" description="Disordered" evidence="3">
    <location>
        <begin position="93"/>
        <end position="157"/>
    </location>
</feature>
<evidence type="ECO:0000259" key="5">
    <source>
        <dbReference type="PROSITE" id="PS50003"/>
    </source>
</evidence>
<name>A0AAD6D2F5_9EURO</name>
<dbReference type="AlphaFoldDB" id="A0AAD6D2F5"/>
<proteinExistence type="predicted"/>
<evidence type="ECO:0008006" key="9">
    <source>
        <dbReference type="Google" id="ProtNLM"/>
    </source>
</evidence>
<feature type="region of interest" description="Disordered" evidence="3">
    <location>
        <begin position="423"/>
        <end position="735"/>
    </location>
</feature>
<dbReference type="SUPFAM" id="SSF47769">
    <property type="entry name" value="SAM/Pointed domain"/>
    <property type="match status" value="1"/>
</dbReference>
<feature type="compositionally biased region" description="Polar residues" evidence="3">
    <location>
        <begin position="519"/>
        <end position="528"/>
    </location>
</feature>
<feature type="compositionally biased region" description="Polar residues" evidence="3">
    <location>
        <begin position="111"/>
        <end position="138"/>
    </location>
</feature>
<dbReference type="InterPro" id="IPR001660">
    <property type="entry name" value="SAM"/>
</dbReference>
<dbReference type="CDD" id="cd09535">
    <property type="entry name" value="SAM_BOI-like_fungal"/>
    <property type="match status" value="1"/>
</dbReference>
<dbReference type="InterPro" id="IPR037370">
    <property type="entry name" value="Pleckstrin"/>
</dbReference>
<feature type="domain" description="PH" evidence="5">
    <location>
        <begin position="733"/>
        <end position="885"/>
    </location>
</feature>
<feature type="compositionally biased region" description="Basic and acidic residues" evidence="3">
    <location>
        <begin position="711"/>
        <end position="731"/>
    </location>
</feature>
<dbReference type="GO" id="GO:0005886">
    <property type="term" value="C:plasma membrane"/>
    <property type="evidence" value="ECO:0007669"/>
    <property type="project" value="TreeGrafter"/>
</dbReference>
<evidence type="ECO:0000259" key="6">
    <source>
        <dbReference type="PROSITE" id="PS50105"/>
    </source>
</evidence>
<dbReference type="PROSITE" id="PS50105">
    <property type="entry name" value="SAM_DOMAIN"/>
    <property type="match status" value="1"/>
</dbReference>
<feature type="compositionally biased region" description="Basic and acidic residues" evidence="3">
    <location>
        <begin position="557"/>
        <end position="567"/>
    </location>
</feature>
<dbReference type="GO" id="GO:0030036">
    <property type="term" value="P:actin cytoskeleton organization"/>
    <property type="evidence" value="ECO:0007669"/>
    <property type="project" value="TreeGrafter"/>
</dbReference>
<gene>
    <name evidence="7" type="ORF">N7494_001708</name>
</gene>
<dbReference type="Pfam" id="PF00169">
    <property type="entry name" value="PH"/>
    <property type="match status" value="1"/>
</dbReference>
<dbReference type="EMBL" id="JAQIZZ010000002">
    <property type="protein sequence ID" value="KAJ5552330.1"/>
    <property type="molecule type" value="Genomic_DNA"/>
</dbReference>
<feature type="region of interest" description="Disordered" evidence="3">
    <location>
        <begin position="201"/>
        <end position="221"/>
    </location>
</feature>
<dbReference type="InterPro" id="IPR011993">
    <property type="entry name" value="PH-like_dom_sf"/>
</dbReference>
<evidence type="ECO:0000313" key="8">
    <source>
        <dbReference type="Proteomes" id="UP001220324"/>
    </source>
</evidence>
<dbReference type="Gene3D" id="2.30.30.40">
    <property type="entry name" value="SH3 Domains"/>
    <property type="match status" value="1"/>
</dbReference>
<organism evidence="7 8">
    <name type="scientific">Penicillium frequentans</name>
    <dbReference type="NCBI Taxonomy" id="3151616"/>
    <lineage>
        <taxon>Eukaryota</taxon>
        <taxon>Fungi</taxon>
        <taxon>Dikarya</taxon>
        <taxon>Ascomycota</taxon>
        <taxon>Pezizomycotina</taxon>
        <taxon>Eurotiomycetes</taxon>
        <taxon>Eurotiomycetidae</taxon>
        <taxon>Eurotiales</taxon>
        <taxon>Aspergillaceae</taxon>
        <taxon>Penicillium</taxon>
    </lineage>
</organism>
<dbReference type="InterPro" id="IPR001849">
    <property type="entry name" value="PH_domain"/>
</dbReference>
<feature type="domain" description="SH3" evidence="4">
    <location>
        <begin position="16"/>
        <end position="79"/>
    </location>
</feature>
<evidence type="ECO:0000259" key="4">
    <source>
        <dbReference type="PROSITE" id="PS50002"/>
    </source>
</evidence>
<dbReference type="FunFam" id="1.10.150.50:FF:000082">
    <property type="entry name" value="Polarized growth protein boi2"/>
    <property type="match status" value="1"/>
</dbReference>
<dbReference type="Gene3D" id="2.30.29.30">
    <property type="entry name" value="Pleckstrin-homology domain (PH domain)/Phosphotyrosine-binding domain (PTB)"/>
    <property type="match status" value="1"/>
</dbReference>
<dbReference type="PROSITE" id="PS50002">
    <property type="entry name" value="SH3"/>
    <property type="match status" value="1"/>
</dbReference>
<accession>A0AAD6D2F5</accession>
<sequence length="1000" mass="109935">MADAHLAPPPPPQNVQAGDYLVVVHAHTGGEDELTMHRNDIIQLVELDEEFGDGWWLGEYPGTDLKGLFPAGFTRRAERHEYSRFHNALRIDPSSQGVITSEKTESPMQIEPTTPKETSFSAMRSEQTTPQASRQSSVPGAPPMESPSQRSASSPLPYSSLAADIQNALRPSAEQHANGQESPVMNETLSVIDEHITDMNTPRHSVSTQDAKTINDSGSEYSSHISHRLSYINGNETDEEEGTTLTEEQVRRWNQTETANHLRSLGVDSKHCDIFENEEITGDVLLEMNQDFVFMKEFDFGVMGKRLKTWHKIKALQEEVNMSKLQQQPSQPPRGSVAGYPSPHEERSMSRAGHTSGFLPRIPTVSEKTGAGYVPRSSMGPGQHPRLASNGSSPVIPMTPPRYVNESRRMSAASIREFNHTRRHSSIDATQRGHSEFHSHPKKPSFDRTWTLNGGSQSGSYVLPPRPGTAVGTPTEGYRAFRGAAESEPNTPEATDDLDRGYFSGTEVDSRRNRRVLQKRTSTAGSNSHSRKSSHQDEPIFMVKPPKRQSRIASVDSLRDVDKHISDAAKNYNDSPAKSRLRSLSQRNSSSQSGRTSQSSDTKSGFFASFGPLVAKKGSDSETSSRSSHFQPLRNVGPKMRRAVGMRAISDAANKEAPSPVSPKEFDPSFGRTGSTTPSATSKSSERHSTDGSGKAGEPAGFVVRPRTVKSKKDTSAYTRGLEKKPPREQMDGCDYSGWMKKRSSNLMTTWKPRLFVLRGRRLSYYYSEDDTEERGLIDITAHRVLRADNDPIITLHAAVTGSTALPANASSTDQNNAKAVTPDALALAGLKSKDLSGPFFFKLVPPKMGNSRTVQFTKPTTHYFQVDSVQEGRLWMGALMKATIERDLDQVVSSTNKQKTISLKQARLMNQRPPALMSNPVPEAEKLVEEEEEDDGLRIEGLNLTKSGSSAGNSYVDAKGELNETDSNANDFTLSNPLGEINTGPTSLLPSPLAKMDSQ</sequence>
<feature type="compositionally biased region" description="Polar residues" evidence="3">
    <location>
        <begin position="945"/>
        <end position="954"/>
    </location>
</feature>
<dbReference type="PROSITE" id="PS50003">
    <property type="entry name" value="PH_DOMAIN"/>
    <property type="match status" value="1"/>
</dbReference>
<dbReference type="SUPFAM" id="SSF50044">
    <property type="entry name" value="SH3-domain"/>
    <property type="match status" value="1"/>
</dbReference>
<protein>
    <recommendedName>
        <fullName evidence="9">Protein BOI2</fullName>
    </recommendedName>
</protein>
<comment type="caution">
    <text evidence="7">The sequence shown here is derived from an EMBL/GenBank/DDBJ whole genome shotgun (WGS) entry which is preliminary data.</text>
</comment>
<keyword evidence="8" id="KW-1185">Reference proteome</keyword>
<feature type="compositionally biased region" description="Polar residues" evidence="3">
    <location>
        <begin position="448"/>
        <end position="460"/>
    </location>
</feature>
<dbReference type="InterPro" id="IPR001452">
    <property type="entry name" value="SH3_domain"/>
</dbReference>
<feature type="compositionally biased region" description="Polar residues" evidence="3">
    <location>
        <begin position="672"/>
        <end position="683"/>
    </location>
</feature>
<evidence type="ECO:0000313" key="7">
    <source>
        <dbReference type="EMBL" id="KAJ5552330.1"/>
    </source>
</evidence>
<feature type="compositionally biased region" description="Low complexity" evidence="3">
    <location>
        <begin position="582"/>
        <end position="600"/>
    </location>
</feature>
<keyword evidence="1 2" id="KW-0728">SH3 domain</keyword>
<dbReference type="SMART" id="SM00326">
    <property type="entry name" value="SH3"/>
    <property type="match status" value="1"/>
</dbReference>
<evidence type="ECO:0000256" key="2">
    <source>
        <dbReference type="PROSITE-ProRule" id="PRU00192"/>
    </source>
</evidence>
<feature type="compositionally biased region" description="Polar residues" evidence="3">
    <location>
        <begin position="621"/>
        <end position="630"/>
    </location>
</feature>
<dbReference type="InterPro" id="IPR013761">
    <property type="entry name" value="SAM/pointed_sf"/>
</dbReference>
<dbReference type="Proteomes" id="UP001220324">
    <property type="component" value="Unassembled WGS sequence"/>
</dbReference>
<evidence type="ECO:0000256" key="1">
    <source>
        <dbReference type="ARBA" id="ARBA00022443"/>
    </source>
</evidence>